<dbReference type="NCBIfam" id="TIGR02227">
    <property type="entry name" value="sigpep_I_bact"/>
    <property type="match status" value="1"/>
</dbReference>
<comment type="subcellular location">
    <subcellularLocation>
        <location evidence="2">Membrane</location>
        <topology evidence="2">Single-pass type II membrane protein</topology>
    </subcellularLocation>
</comment>
<evidence type="ECO:0000313" key="4">
    <source>
        <dbReference type="EMBL" id="PNC53930.1"/>
    </source>
</evidence>
<name>A0AAP8TBV3_9BACT</name>
<protein>
    <recommendedName>
        <fullName evidence="1 2">Signal peptidase I</fullName>
        <ecNumber evidence="2">3.4.21.89</ecNumber>
    </recommendedName>
</protein>
<comment type="similarity">
    <text evidence="2">Belongs to the peptidase S26 family.</text>
</comment>
<keyword evidence="2" id="KW-0812">Transmembrane</keyword>
<keyword evidence="2" id="KW-1133">Transmembrane helix</keyword>
<reference evidence="6 7" key="1">
    <citation type="journal article" date="2017" name="BMC Genomics">
        <title>Genome sequencing of 39 Akkermansia muciniphila isolates reveals its population structure, genomic and functional diverisity, and global distribution in mammalian gut microbiotas.</title>
        <authorList>
            <person name="Guo X."/>
            <person name="Li S."/>
            <person name="Zhang J."/>
            <person name="Wu F."/>
            <person name="Li X."/>
            <person name="Wu D."/>
            <person name="Zhang M."/>
            <person name="Ou Z."/>
            <person name="Jie Z."/>
            <person name="Yan Q."/>
            <person name="Li P."/>
            <person name="Yi J."/>
            <person name="Peng Y."/>
        </authorList>
    </citation>
    <scope>NUCLEOTIDE SEQUENCE [LARGE SCALE GENOMIC DNA]</scope>
    <source>
        <strain evidence="5 7">GP28</strain>
        <strain evidence="4 6">GP43</strain>
    </source>
</reference>
<feature type="domain" description="Peptidase S26" evidence="3">
    <location>
        <begin position="20"/>
        <end position="177"/>
    </location>
</feature>
<dbReference type="Proteomes" id="UP000235914">
    <property type="component" value="Unassembled WGS sequence"/>
</dbReference>
<dbReference type="GO" id="GO:0016020">
    <property type="term" value="C:membrane"/>
    <property type="evidence" value="ECO:0007669"/>
    <property type="project" value="UniProtKB-SubCell"/>
</dbReference>
<organism evidence="4 6">
    <name type="scientific">Akkermansia muciniphila</name>
    <dbReference type="NCBI Taxonomy" id="239935"/>
    <lineage>
        <taxon>Bacteria</taxon>
        <taxon>Pseudomonadati</taxon>
        <taxon>Verrucomicrobiota</taxon>
        <taxon>Verrucomicrobiia</taxon>
        <taxon>Verrucomicrobiales</taxon>
        <taxon>Akkermansiaceae</taxon>
        <taxon>Akkermansia</taxon>
    </lineage>
</organism>
<dbReference type="Proteomes" id="UP000236075">
    <property type="component" value="Unassembled WGS sequence"/>
</dbReference>
<dbReference type="InterPro" id="IPR036286">
    <property type="entry name" value="LexA/Signal_pep-like_sf"/>
</dbReference>
<evidence type="ECO:0000313" key="5">
    <source>
        <dbReference type="EMBL" id="PND04891.1"/>
    </source>
</evidence>
<evidence type="ECO:0000313" key="6">
    <source>
        <dbReference type="Proteomes" id="UP000235914"/>
    </source>
</evidence>
<evidence type="ECO:0000259" key="3">
    <source>
        <dbReference type="Pfam" id="PF10502"/>
    </source>
</evidence>
<comment type="catalytic activity">
    <reaction evidence="2">
        <text>Cleavage of hydrophobic, N-terminal signal or leader sequences from secreted and periplasmic proteins.</text>
        <dbReference type="EC" id="3.4.21.89"/>
    </reaction>
</comment>
<dbReference type="SUPFAM" id="SSF51306">
    <property type="entry name" value="LexA/Signal peptidase"/>
    <property type="match status" value="1"/>
</dbReference>
<dbReference type="GO" id="GO:0004252">
    <property type="term" value="F:serine-type endopeptidase activity"/>
    <property type="evidence" value="ECO:0007669"/>
    <property type="project" value="InterPro"/>
</dbReference>
<evidence type="ECO:0000256" key="1">
    <source>
        <dbReference type="ARBA" id="ARBA00019232"/>
    </source>
</evidence>
<evidence type="ECO:0000256" key="2">
    <source>
        <dbReference type="RuleBase" id="RU362042"/>
    </source>
</evidence>
<dbReference type="Pfam" id="PF10502">
    <property type="entry name" value="Peptidase_S26"/>
    <property type="match status" value="1"/>
</dbReference>
<evidence type="ECO:0000313" key="7">
    <source>
        <dbReference type="Proteomes" id="UP000236075"/>
    </source>
</evidence>
<dbReference type="GO" id="GO:0006465">
    <property type="term" value="P:signal peptide processing"/>
    <property type="evidence" value="ECO:0007669"/>
    <property type="project" value="InterPro"/>
</dbReference>
<keyword evidence="2" id="KW-0378">Hydrolase</keyword>
<dbReference type="GO" id="GO:0009003">
    <property type="term" value="F:signal peptidase activity"/>
    <property type="evidence" value="ECO:0007669"/>
    <property type="project" value="UniProtKB-EC"/>
</dbReference>
<feature type="transmembrane region" description="Helical" evidence="2">
    <location>
        <begin position="12"/>
        <end position="39"/>
    </location>
</feature>
<gene>
    <name evidence="4" type="primary">lepB</name>
    <name evidence="5" type="ORF">CXT95_00180</name>
    <name evidence="4" type="ORF">CXU09_10005</name>
</gene>
<dbReference type="InterPro" id="IPR019533">
    <property type="entry name" value="Peptidase_S26"/>
</dbReference>
<dbReference type="EMBL" id="PJLB01000004">
    <property type="protein sequence ID" value="PND04891.1"/>
    <property type="molecule type" value="Genomic_DNA"/>
</dbReference>
<sequence>MESIAMKIKRKKFYIVAGIAVLCAALIYWLLTIFLRVYVMKSPVMEPLVPTGSIVIMKRIHNIDELKRGDIVHWNFPSYTSIPSNTSTLGIVVGFPNEHLELKHGDIWINDQIAHIRPFQYVYTKSEPNVLEGYKMKQKYMNMIIPKNTFYILCLDRNAMDSRVVGPIPWTNIKSKVIEHINP</sequence>
<dbReference type="EC" id="3.4.21.89" evidence="2"/>
<keyword evidence="2" id="KW-0645">Protease</keyword>
<accession>A0AAP8TBV3</accession>
<dbReference type="AlphaFoldDB" id="A0AAP8TBV3"/>
<dbReference type="Gene3D" id="2.10.109.10">
    <property type="entry name" value="Umud Fragment, subunit A"/>
    <property type="match status" value="1"/>
</dbReference>
<comment type="caution">
    <text evidence="4">The sequence shown here is derived from an EMBL/GenBank/DDBJ whole genome shotgun (WGS) entry which is preliminary data.</text>
</comment>
<keyword evidence="2" id="KW-0472">Membrane</keyword>
<proteinExistence type="inferred from homology"/>
<dbReference type="InterPro" id="IPR000223">
    <property type="entry name" value="Pept_S26A_signal_pept_1"/>
</dbReference>
<dbReference type="EMBL" id="PJKN01000006">
    <property type="protein sequence ID" value="PNC53930.1"/>
    <property type="molecule type" value="Genomic_DNA"/>
</dbReference>